<comment type="caution">
    <text evidence="2">The sequence shown here is derived from an EMBL/GenBank/DDBJ whole genome shotgun (WGS) entry which is preliminary data.</text>
</comment>
<dbReference type="OrthoDB" id="129626at2"/>
<dbReference type="Proteomes" id="UP000006443">
    <property type="component" value="Unassembled WGS sequence"/>
</dbReference>
<dbReference type="InterPro" id="IPR025642">
    <property type="entry name" value="DUF4342"/>
</dbReference>
<dbReference type="AlphaFoldDB" id="C0GKW7"/>
<reference evidence="2 3" key="1">
    <citation type="submission" date="2009-02" db="EMBL/GenBank/DDBJ databases">
        <title>Sequencing of the draft genome and assembly of Dethiobacter alkaliphilus AHT 1.</title>
        <authorList>
            <consortium name="US DOE Joint Genome Institute (JGI-PGF)"/>
            <person name="Lucas S."/>
            <person name="Copeland A."/>
            <person name="Lapidus A."/>
            <person name="Glavina del Rio T."/>
            <person name="Dalin E."/>
            <person name="Tice H."/>
            <person name="Bruce D."/>
            <person name="Goodwin L."/>
            <person name="Pitluck S."/>
            <person name="Larimer F."/>
            <person name="Land M.L."/>
            <person name="Hauser L."/>
            <person name="Muyzer G."/>
        </authorList>
    </citation>
    <scope>NUCLEOTIDE SEQUENCE [LARGE SCALE GENOMIC DNA]</scope>
    <source>
        <strain evidence="2 3">AHT 1</strain>
    </source>
</reference>
<gene>
    <name evidence="2" type="ORF">DealDRAFT_3126</name>
</gene>
<accession>C0GKW7</accession>
<feature type="domain" description="DUF4342" evidence="1">
    <location>
        <begin position="70"/>
        <end position="134"/>
    </location>
</feature>
<dbReference type="RefSeq" id="WP_008519243.1">
    <property type="nucleotide sequence ID" value="NZ_ACJM01000029.1"/>
</dbReference>
<dbReference type="EMBL" id="ACJM01000029">
    <property type="protein sequence ID" value="EEG76019.1"/>
    <property type="molecule type" value="Genomic_DNA"/>
</dbReference>
<keyword evidence="3" id="KW-1185">Reference proteome</keyword>
<evidence type="ECO:0000259" key="1">
    <source>
        <dbReference type="Pfam" id="PF14242"/>
    </source>
</evidence>
<dbReference type="Gene3D" id="1.10.8.10">
    <property type="entry name" value="DNA helicase RuvA subunit, C-terminal domain"/>
    <property type="match status" value="1"/>
</dbReference>
<name>C0GKW7_DETAL</name>
<protein>
    <submittedName>
        <fullName evidence="2">Ubiquitin-associated-domain-containing protein</fullName>
    </submittedName>
</protein>
<dbReference type="SUPFAM" id="SSF46934">
    <property type="entry name" value="UBA-like"/>
    <property type="match status" value="1"/>
</dbReference>
<dbReference type="InterPro" id="IPR009060">
    <property type="entry name" value="UBA-like_sf"/>
</dbReference>
<dbReference type="Pfam" id="PF14242">
    <property type="entry name" value="DUF4342"/>
    <property type="match status" value="1"/>
</dbReference>
<sequence>MDITLQKIDLIRERTGLNYAEARELLEEAKGDVVDALVILDEENEGMEFDMDMDMDVNMDMDGHEMKSMVSENVVGPVKRVFQKGNRTRIRVSNADGTLLQIPATLGIAGALLAPRATALSAMALLMGHYTLEVDAPEYEIAEYESPEWQN</sequence>
<evidence type="ECO:0000313" key="2">
    <source>
        <dbReference type="EMBL" id="EEG76019.1"/>
    </source>
</evidence>
<dbReference type="eggNOG" id="COG1308">
    <property type="taxonomic scope" value="Bacteria"/>
</dbReference>
<dbReference type="STRING" id="555088.DealDRAFT_3126"/>
<organism evidence="2 3">
    <name type="scientific">Dethiobacter alkaliphilus AHT 1</name>
    <dbReference type="NCBI Taxonomy" id="555088"/>
    <lineage>
        <taxon>Bacteria</taxon>
        <taxon>Bacillati</taxon>
        <taxon>Bacillota</taxon>
        <taxon>Dethiobacteria</taxon>
        <taxon>Dethiobacterales</taxon>
        <taxon>Dethiobacteraceae</taxon>
        <taxon>Dethiobacter</taxon>
    </lineage>
</organism>
<evidence type="ECO:0000313" key="3">
    <source>
        <dbReference type="Proteomes" id="UP000006443"/>
    </source>
</evidence>
<proteinExistence type="predicted"/>